<organism evidence="1 2">
    <name type="scientific">Moritella yayanosii</name>
    <dbReference type="NCBI Taxonomy" id="69539"/>
    <lineage>
        <taxon>Bacteria</taxon>
        <taxon>Pseudomonadati</taxon>
        <taxon>Pseudomonadota</taxon>
        <taxon>Gammaproteobacteria</taxon>
        <taxon>Alteromonadales</taxon>
        <taxon>Moritellaceae</taxon>
        <taxon>Moritella</taxon>
    </lineage>
</organism>
<gene>
    <name evidence="1" type="ORF">MORIYA_3897</name>
</gene>
<dbReference type="EMBL" id="LS483250">
    <property type="protein sequence ID" value="SQD80349.1"/>
    <property type="molecule type" value="Genomic_DNA"/>
</dbReference>
<dbReference type="AlphaFoldDB" id="A0A330LUB4"/>
<sequence length="376" mass="42579">MTMSSTGHRLTNAKRYSVLACAILVSACSGTDTRRQANQDFEYLKQTTQPELVIAEGLDTPLYTQRYNVPELAEGAENRPVGADVDVRSPVQILALSPLVRVEEGSENVTIWFNSRSSKENISAQVWTLLANFLADKKVAIAKLDETNHTLETDWLINQETFDEFKEVSKYELKQRYKFTLLTATSKRTVGLQVDLIDHEERLEGTKVDNNLSKGDRRRFAVQMLNLVNIYYEVDRIEGNNKETAEQKASKLKIDFVDQKHPVITLNIPFDDAWQLLPMVLNKVGMTVEDEDKLAATMLVSFDEQSDKFWTDNKITPVTLAEDDYRIQVGEIKGHTSIAFFGDDKQPLSAEVMSQLFISLKDAADALRAEKTTNEE</sequence>
<proteinExistence type="predicted"/>
<dbReference type="Pfam" id="PF06804">
    <property type="entry name" value="Lipoprotein_18"/>
    <property type="match status" value="1"/>
</dbReference>
<keyword evidence="2" id="KW-1185">Reference proteome</keyword>
<name>A0A330LUB4_9GAMM</name>
<dbReference type="OrthoDB" id="5598420at2"/>
<accession>A0A330LUB4</accession>
<protein>
    <submittedName>
        <fullName evidence="1">Lipoprotein-34 NlpB</fullName>
    </submittedName>
</protein>
<dbReference type="Gene3D" id="3.30.530.50">
    <property type="match status" value="1"/>
</dbReference>
<dbReference type="InterPro" id="IPR010653">
    <property type="entry name" value="NlpB/DapX"/>
</dbReference>
<keyword evidence="1" id="KW-0449">Lipoprotein</keyword>
<dbReference type="KEGG" id="mya:MORIYA_3897"/>
<dbReference type="Proteomes" id="UP000250163">
    <property type="component" value="Chromosome MORIYA"/>
</dbReference>
<evidence type="ECO:0000313" key="1">
    <source>
        <dbReference type="EMBL" id="SQD80349.1"/>
    </source>
</evidence>
<dbReference type="Gene3D" id="3.30.310.170">
    <property type="entry name" value="Outer membrane protein assembly factor BamC"/>
    <property type="match status" value="1"/>
</dbReference>
<reference evidence="2" key="1">
    <citation type="submission" date="2018-05" db="EMBL/GenBank/DDBJ databases">
        <authorList>
            <person name="Cea G.-C."/>
            <person name="William W."/>
        </authorList>
    </citation>
    <scope>NUCLEOTIDE SEQUENCE [LARGE SCALE GENOMIC DNA]</scope>
    <source>
        <strain evidence="2">DB21MT 5</strain>
    </source>
</reference>
<evidence type="ECO:0000313" key="2">
    <source>
        <dbReference type="Proteomes" id="UP000250163"/>
    </source>
</evidence>
<dbReference type="RefSeq" id="WP_112717627.1">
    <property type="nucleotide sequence ID" value="NZ_LS483250.1"/>
</dbReference>
<dbReference type="InterPro" id="IPR042268">
    <property type="entry name" value="BamC_C"/>
</dbReference>